<dbReference type="AlphaFoldDB" id="A0A6A6DJK2"/>
<dbReference type="Proteomes" id="UP000800200">
    <property type="component" value="Unassembled WGS sequence"/>
</dbReference>
<sequence>MCVGEELSQRYRVSIFISSGPHVDLLRTGHGNGPLVLTRSLLLARNIFRKAHLLNWSYEIVAVQDLSNVGDWDVPALCSRNCVGLGGVYEPIIKRDDWEQGRRHLRLLGYTNVTFAGRSIDDENDWQYIWRRKKENYRDDQIVIGSGQYRTWESFVGRQQPATREEGRFPMYVKAVKDRLTKHGFTRTFQLDEDPARQDKLTTWIEYLGYEYWWYDQQLEAQSKLDAAEKDYHSVKRRHNLIYEFTERTKNIRIAKRNAERHSILLRWMLQQVPLIELELKQSNTTGNDSNGRGRRRRLKPSKGQGPTDQNSDGRENPTISDRRTRIASTSQGGARRKRNHDAVDKERLSKRLRHNGRNRGLSDRKTSDSVDTAATGNGSKTTAVMKAGGFSGPGPSLRSRKKSTLDALQPSTATKPLRRSTRIAEREQ</sequence>
<proteinExistence type="predicted"/>
<gene>
    <name evidence="2" type="ORF">K469DRAFT_695492</name>
</gene>
<feature type="compositionally biased region" description="Basic and acidic residues" evidence="1">
    <location>
        <begin position="341"/>
        <end position="350"/>
    </location>
</feature>
<accession>A0A6A6DJK2</accession>
<feature type="region of interest" description="Disordered" evidence="1">
    <location>
        <begin position="283"/>
        <end position="429"/>
    </location>
</feature>
<reference evidence="2" key="1">
    <citation type="journal article" date="2020" name="Stud. Mycol.">
        <title>101 Dothideomycetes genomes: a test case for predicting lifestyles and emergence of pathogens.</title>
        <authorList>
            <person name="Haridas S."/>
            <person name="Albert R."/>
            <person name="Binder M."/>
            <person name="Bloem J."/>
            <person name="Labutti K."/>
            <person name="Salamov A."/>
            <person name="Andreopoulos B."/>
            <person name="Baker S."/>
            <person name="Barry K."/>
            <person name="Bills G."/>
            <person name="Bluhm B."/>
            <person name="Cannon C."/>
            <person name="Castanera R."/>
            <person name="Culley D."/>
            <person name="Daum C."/>
            <person name="Ezra D."/>
            <person name="Gonzalez J."/>
            <person name="Henrissat B."/>
            <person name="Kuo A."/>
            <person name="Liang C."/>
            <person name="Lipzen A."/>
            <person name="Lutzoni F."/>
            <person name="Magnuson J."/>
            <person name="Mondo S."/>
            <person name="Nolan M."/>
            <person name="Ohm R."/>
            <person name="Pangilinan J."/>
            <person name="Park H.-J."/>
            <person name="Ramirez L."/>
            <person name="Alfaro M."/>
            <person name="Sun H."/>
            <person name="Tritt A."/>
            <person name="Yoshinaga Y."/>
            <person name="Zwiers L.-H."/>
            <person name="Turgeon B."/>
            <person name="Goodwin S."/>
            <person name="Spatafora J."/>
            <person name="Crous P."/>
            <person name="Grigoriev I."/>
        </authorList>
    </citation>
    <scope>NUCLEOTIDE SEQUENCE</scope>
    <source>
        <strain evidence="2">CBS 207.26</strain>
    </source>
</reference>
<evidence type="ECO:0000313" key="2">
    <source>
        <dbReference type="EMBL" id="KAF2178449.1"/>
    </source>
</evidence>
<dbReference type="EMBL" id="ML994675">
    <property type="protein sequence ID" value="KAF2178449.1"/>
    <property type="molecule type" value="Genomic_DNA"/>
</dbReference>
<keyword evidence="3" id="KW-1185">Reference proteome</keyword>
<feature type="compositionally biased region" description="Basic and acidic residues" evidence="1">
    <location>
        <begin position="312"/>
        <end position="325"/>
    </location>
</feature>
<dbReference type="OrthoDB" id="3775941at2759"/>
<evidence type="ECO:0000256" key="1">
    <source>
        <dbReference type="SAM" id="MobiDB-lite"/>
    </source>
</evidence>
<feature type="compositionally biased region" description="Polar residues" evidence="1">
    <location>
        <begin position="370"/>
        <end position="383"/>
    </location>
</feature>
<name>A0A6A6DJK2_9PEZI</name>
<protein>
    <submittedName>
        <fullName evidence="2">Uncharacterized protein</fullName>
    </submittedName>
</protein>
<evidence type="ECO:0000313" key="3">
    <source>
        <dbReference type="Proteomes" id="UP000800200"/>
    </source>
</evidence>
<organism evidence="2 3">
    <name type="scientific">Zopfia rhizophila CBS 207.26</name>
    <dbReference type="NCBI Taxonomy" id="1314779"/>
    <lineage>
        <taxon>Eukaryota</taxon>
        <taxon>Fungi</taxon>
        <taxon>Dikarya</taxon>
        <taxon>Ascomycota</taxon>
        <taxon>Pezizomycotina</taxon>
        <taxon>Dothideomycetes</taxon>
        <taxon>Dothideomycetes incertae sedis</taxon>
        <taxon>Zopfiaceae</taxon>
        <taxon>Zopfia</taxon>
    </lineage>
</organism>